<dbReference type="SFLD" id="SFLDG01067">
    <property type="entry name" value="SPASM/twitch_domain_containing"/>
    <property type="match status" value="1"/>
</dbReference>
<evidence type="ECO:0000256" key="1">
    <source>
        <dbReference type="ARBA" id="ARBA00001966"/>
    </source>
</evidence>
<accession>A0A1H9M701</accession>
<comment type="cofactor">
    <cofactor evidence="1">
        <name>[4Fe-4S] cluster</name>
        <dbReference type="ChEBI" id="CHEBI:49883"/>
    </cofactor>
</comment>
<evidence type="ECO:0000256" key="3">
    <source>
        <dbReference type="ARBA" id="ARBA00022723"/>
    </source>
</evidence>
<sequence>MEISFALTSRCNARCVHCASSCGPHRDTWLEVQEVKRLITEAAALSTGDALRVDFTGGEVFLDFDRLLDLVRFASQLGAEVGCVSNAYWATSDASASDKLRRLEQAGLSTLAISTSRFHQAFVPLSRVERAVRLARATGLLTELKVIFTQDEAGTQGAALQWSKAIPAAVHIHSPILPYLSTGQTLPEASYPRMPGLPREVCPGQSLAISENGMAYSCATPGADHDFLSLGDSRAIALAELQHRLQQGAKQRLLREHGPAYFAGAAILAGDGQHLREAYANACDLCLHIAHTDVLAQAAASLCEALHRARHGPTQSLVPMLGKTGAPDLADCSGCPSQPGDL</sequence>
<keyword evidence="3" id="KW-0479">Metal-binding</keyword>
<dbReference type="Gene3D" id="3.20.20.70">
    <property type="entry name" value="Aldolase class I"/>
    <property type="match status" value="1"/>
</dbReference>
<dbReference type="EMBL" id="FOFS01000019">
    <property type="protein sequence ID" value="SER19265.1"/>
    <property type="molecule type" value="Genomic_DNA"/>
</dbReference>
<name>A0A1H9M701_9GAMM</name>
<keyword evidence="5" id="KW-0411">Iron-sulfur</keyword>
<dbReference type="GO" id="GO:0046872">
    <property type="term" value="F:metal ion binding"/>
    <property type="evidence" value="ECO:0007669"/>
    <property type="project" value="UniProtKB-KW"/>
</dbReference>
<dbReference type="SFLD" id="SFLDS00029">
    <property type="entry name" value="Radical_SAM"/>
    <property type="match status" value="1"/>
</dbReference>
<dbReference type="CDD" id="cd01335">
    <property type="entry name" value="Radical_SAM"/>
    <property type="match status" value="1"/>
</dbReference>
<keyword evidence="4" id="KW-0408">Iron</keyword>
<evidence type="ECO:0000313" key="7">
    <source>
        <dbReference type="EMBL" id="SER19265.1"/>
    </source>
</evidence>
<organism evidence="7 8">
    <name type="scientific">Solimonas aquatica</name>
    <dbReference type="NCBI Taxonomy" id="489703"/>
    <lineage>
        <taxon>Bacteria</taxon>
        <taxon>Pseudomonadati</taxon>
        <taxon>Pseudomonadota</taxon>
        <taxon>Gammaproteobacteria</taxon>
        <taxon>Nevskiales</taxon>
        <taxon>Nevskiaceae</taxon>
        <taxon>Solimonas</taxon>
    </lineage>
</organism>
<reference evidence="7 8" key="1">
    <citation type="submission" date="2016-10" db="EMBL/GenBank/DDBJ databases">
        <authorList>
            <person name="de Groot N.N."/>
        </authorList>
    </citation>
    <scope>NUCLEOTIDE SEQUENCE [LARGE SCALE GENOMIC DNA]</scope>
    <source>
        <strain evidence="7 8">DSM 25927</strain>
    </source>
</reference>
<keyword evidence="2" id="KW-0949">S-adenosyl-L-methionine</keyword>
<evidence type="ECO:0000256" key="4">
    <source>
        <dbReference type="ARBA" id="ARBA00023004"/>
    </source>
</evidence>
<dbReference type="InterPro" id="IPR058240">
    <property type="entry name" value="rSAM_sf"/>
</dbReference>
<gene>
    <name evidence="7" type="ORF">SAMN04488038_11927</name>
</gene>
<dbReference type="PANTHER" id="PTHR11228">
    <property type="entry name" value="RADICAL SAM DOMAIN PROTEIN"/>
    <property type="match status" value="1"/>
</dbReference>
<evidence type="ECO:0000259" key="6">
    <source>
        <dbReference type="Pfam" id="PF04055"/>
    </source>
</evidence>
<dbReference type="Pfam" id="PF04055">
    <property type="entry name" value="Radical_SAM"/>
    <property type="match status" value="1"/>
</dbReference>
<evidence type="ECO:0000256" key="5">
    <source>
        <dbReference type="ARBA" id="ARBA00023014"/>
    </source>
</evidence>
<dbReference type="SUPFAM" id="SSF102114">
    <property type="entry name" value="Radical SAM enzymes"/>
    <property type="match status" value="1"/>
</dbReference>
<protein>
    <submittedName>
        <fullName evidence="7">Radical SAM superfamily protein</fullName>
    </submittedName>
</protein>
<feature type="domain" description="Radical SAM core" evidence="6">
    <location>
        <begin position="7"/>
        <end position="115"/>
    </location>
</feature>
<dbReference type="PANTHER" id="PTHR11228:SF7">
    <property type="entry name" value="PQQA PEPTIDE CYCLASE"/>
    <property type="match status" value="1"/>
</dbReference>
<dbReference type="Proteomes" id="UP000199233">
    <property type="component" value="Unassembled WGS sequence"/>
</dbReference>
<dbReference type="InterPro" id="IPR013785">
    <property type="entry name" value="Aldolase_TIM"/>
</dbReference>
<dbReference type="AlphaFoldDB" id="A0A1H9M701"/>
<evidence type="ECO:0000256" key="2">
    <source>
        <dbReference type="ARBA" id="ARBA00022691"/>
    </source>
</evidence>
<keyword evidence="8" id="KW-1185">Reference proteome</keyword>
<dbReference type="InterPro" id="IPR050377">
    <property type="entry name" value="Radical_SAM_PqqE_MftC-like"/>
</dbReference>
<dbReference type="GO" id="GO:0051536">
    <property type="term" value="F:iron-sulfur cluster binding"/>
    <property type="evidence" value="ECO:0007669"/>
    <property type="project" value="UniProtKB-KW"/>
</dbReference>
<dbReference type="STRING" id="489703.SAMN04488038_11927"/>
<evidence type="ECO:0000313" key="8">
    <source>
        <dbReference type="Proteomes" id="UP000199233"/>
    </source>
</evidence>
<proteinExistence type="predicted"/>
<dbReference type="RefSeq" id="WP_093289505.1">
    <property type="nucleotide sequence ID" value="NZ_FOFS01000019.1"/>
</dbReference>
<dbReference type="GO" id="GO:0003824">
    <property type="term" value="F:catalytic activity"/>
    <property type="evidence" value="ECO:0007669"/>
    <property type="project" value="InterPro"/>
</dbReference>
<dbReference type="InterPro" id="IPR007197">
    <property type="entry name" value="rSAM"/>
</dbReference>
<dbReference type="OrthoDB" id="7690664at2"/>